<gene>
    <name evidence="3" type="ORF">CGZ91_11165</name>
</gene>
<dbReference type="PANTHER" id="PTHR33677:SF3">
    <property type="entry name" value="COPPER-SENSING TRANSCRIPTIONAL REPRESSOR RICR"/>
    <property type="match status" value="1"/>
</dbReference>
<comment type="caution">
    <text evidence="3">The sequence shown here is derived from an EMBL/GenBank/DDBJ whole genome shotgun (WGS) entry which is preliminary data.</text>
</comment>
<dbReference type="AlphaFoldDB" id="A0A255EDD0"/>
<evidence type="ECO:0000256" key="1">
    <source>
        <dbReference type="ARBA" id="ARBA00005428"/>
    </source>
</evidence>
<keyword evidence="4" id="KW-1185">Reference proteome</keyword>
<evidence type="ECO:0000313" key="3">
    <source>
        <dbReference type="EMBL" id="OYN89564.1"/>
    </source>
</evidence>
<name>A0A255EDD0_9ACTN</name>
<dbReference type="Gene3D" id="1.20.58.1000">
    <property type="entry name" value="Metal-sensitive repressor, helix protomer"/>
    <property type="match status" value="1"/>
</dbReference>
<accession>A0A255EDD0</accession>
<dbReference type="OrthoDB" id="9811244at2"/>
<evidence type="ECO:0000313" key="4">
    <source>
        <dbReference type="Proteomes" id="UP000216300"/>
    </source>
</evidence>
<dbReference type="Pfam" id="PF02583">
    <property type="entry name" value="Trns_repr_metal"/>
    <property type="match status" value="1"/>
</dbReference>
<organism evidence="3 4">
    <name type="scientific">Parenemella sanctibonifatiensis</name>
    <dbReference type="NCBI Taxonomy" id="2016505"/>
    <lineage>
        <taxon>Bacteria</taxon>
        <taxon>Bacillati</taxon>
        <taxon>Actinomycetota</taxon>
        <taxon>Actinomycetes</taxon>
        <taxon>Propionibacteriales</taxon>
        <taxon>Propionibacteriaceae</taxon>
        <taxon>Parenemella</taxon>
    </lineage>
</organism>
<dbReference type="RefSeq" id="WP_094455420.1">
    <property type="nucleotide sequence ID" value="NZ_NMVJ01000009.1"/>
</dbReference>
<dbReference type="Proteomes" id="UP000216300">
    <property type="component" value="Unassembled WGS sequence"/>
</dbReference>
<dbReference type="PANTHER" id="PTHR33677">
    <property type="entry name" value="TRANSCRIPTIONAL REPRESSOR FRMR-RELATED"/>
    <property type="match status" value="1"/>
</dbReference>
<sequence>MAGATETTDPAGAADAAGAPAAGHAHHGYISEQAAYLRRLKLVEGQVRGLQQMVSDEKYCIDILTQISATTAALRSVALGLLDDHMAHCVVDAAAKGGAEADQKLAEVSDAIKRLSRS</sequence>
<dbReference type="EMBL" id="NMVJ01000009">
    <property type="protein sequence ID" value="OYN89564.1"/>
    <property type="molecule type" value="Genomic_DNA"/>
</dbReference>
<dbReference type="GO" id="GO:0003677">
    <property type="term" value="F:DNA binding"/>
    <property type="evidence" value="ECO:0007669"/>
    <property type="project" value="InterPro"/>
</dbReference>
<dbReference type="GO" id="GO:0045892">
    <property type="term" value="P:negative regulation of DNA-templated transcription"/>
    <property type="evidence" value="ECO:0007669"/>
    <property type="project" value="UniProtKB-ARBA"/>
</dbReference>
<dbReference type="InterPro" id="IPR003735">
    <property type="entry name" value="Metal_Tscrpt_repr"/>
</dbReference>
<keyword evidence="2" id="KW-0186">Copper</keyword>
<proteinExistence type="inferred from homology"/>
<protein>
    <submittedName>
        <fullName evidence="3">CopY family transcriptional regulator</fullName>
    </submittedName>
</protein>
<evidence type="ECO:0000256" key="2">
    <source>
        <dbReference type="ARBA" id="ARBA00023008"/>
    </source>
</evidence>
<reference evidence="3 4" key="1">
    <citation type="submission" date="2017-07" db="EMBL/GenBank/DDBJ databases">
        <title>Draft whole genome sequences of clinical Proprionibacteriaceae strains.</title>
        <authorList>
            <person name="Bernier A.-M."/>
            <person name="Bernard K."/>
            <person name="Domingo M.-C."/>
        </authorList>
    </citation>
    <scope>NUCLEOTIDE SEQUENCE [LARGE SCALE GENOMIC DNA]</scope>
    <source>
        <strain evidence="3 4">NML 150081</strain>
    </source>
</reference>
<dbReference type="InterPro" id="IPR038390">
    <property type="entry name" value="Metal_Tscrpt_repr_sf"/>
</dbReference>
<dbReference type="GO" id="GO:0046872">
    <property type="term" value="F:metal ion binding"/>
    <property type="evidence" value="ECO:0007669"/>
    <property type="project" value="InterPro"/>
</dbReference>
<comment type="similarity">
    <text evidence="1">Belongs to the CsoR family.</text>
</comment>